<protein>
    <submittedName>
        <fullName evidence="3">Uncharacterized protein</fullName>
    </submittedName>
</protein>
<evidence type="ECO:0000313" key="4">
    <source>
        <dbReference type="Proteomes" id="UP000037460"/>
    </source>
</evidence>
<name>A0A0M0LC44_9EUKA</name>
<feature type="compositionally biased region" description="Polar residues" evidence="2">
    <location>
        <begin position="1"/>
        <end position="21"/>
    </location>
</feature>
<gene>
    <name evidence="3" type="ORF">Ctob_007958</name>
</gene>
<feature type="region of interest" description="Disordered" evidence="2">
    <location>
        <begin position="34"/>
        <end position="53"/>
    </location>
</feature>
<accession>A0A0M0LC44</accession>
<dbReference type="EMBL" id="JWZX01000539">
    <property type="protein sequence ID" value="KOO48645.1"/>
    <property type="molecule type" value="Genomic_DNA"/>
</dbReference>
<keyword evidence="4" id="KW-1185">Reference proteome</keyword>
<feature type="coiled-coil region" evidence="1">
    <location>
        <begin position="63"/>
        <end position="158"/>
    </location>
</feature>
<feature type="region of interest" description="Disordered" evidence="2">
    <location>
        <begin position="1"/>
        <end position="27"/>
    </location>
</feature>
<organism evidence="3 4">
    <name type="scientific">Chrysochromulina tobinii</name>
    <dbReference type="NCBI Taxonomy" id="1460289"/>
    <lineage>
        <taxon>Eukaryota</taxon>
        <taxon>Haptista</taxon>
        <taxon>Haptophyta</taxon>
        <taxon>Prymnesiophyceae</taxon>
        <taxon>Prymnesiales</taxon>
        <taxon>Chrysochromulinaceae</taxon>
        <taxon>Chrysochromulina</taxon>
    </lineage>
</organism>
<dbReference type="AlphaFoldDB" id="A0A0M0LC44"/>
<keyword evidence="1" id="KW-0175">Coiled coil</keyword>
<evidence type="ECO:0000256" key="1">
    <source>
        <dbReference type="SAM" id="Coils"/>
    </source>
</evidence>
<comment type="caution">
    <text evidence="3">The sequence shown here is derived from an EMBL/GenBank/DDBJ whole genome shotgun (WGS) entry which is preliminary data.</text>
</comment>
<dbReference type="Proteomes" id="UP000037460">
    <property type="component" value="Unassembled WGS sequence"/>
</dbReference>
<evidence type="ECO:0000256" key="2">
    <source>
        <dbReference type="SAM" id="MobiDB-lite"/>
    </source>
</evidence>
<proteinExistence type="predicted"/>
<reference evidence="4" key="1">
    <citation type="journal article" date="2015" name="PLoS Genet.">
        <title>Genome Sequence and Transcriptome Analyses of Chrysochromulina tobin: Metabolic Tools for Enhanced Algal Fitness in the Prominent Order Prymnesiales (Haptophyceae).</title>
        <authorList>
            <person name="Hovde B.T."/>
            <person name="Deodato C.R."/>
            <person name="Hunsperger H.M."/>
            <person name="Ryken S.A."/>
            <person name="Yost W."/>
            <person name="Jha R.K."/>
            <person name="Patterson J."/>
            <person name="Monnat R.J. Jr."/>
            <person name="Barlow S.B."/>
            <person name="Starkenburg S.R."/>
            <person name="Cattolico R.A."/>
        </authorList>
    </citation>
    <scope>NUCLEOTIDE SEQUENCE</scope>
    <source>
        <strain evidence="4">CCMP291</strain>
    </source>
</reference>
<feature type="compositionally biased region" description="Polar residues" evidence="2">
    <location>
        <begin position="34"/>
        <end position="52"/>
    </location>
</feature>
<sequence length="227" mass="24755">MALSASKSFAGSKTFGSSAGSASPARIYSSTPGVSAVYSQSVPSSPRVTSSAADEIRSLRSHNEALQRQLTLKDQGLERLRQKVHERALMLSHEKAADIQQTRREAGTVIEDLEAENARLRSDLAHRTSQLHSAVTRIAALKSRMDDLILRNDELMAVCDRRERTKVAARKRKAVLANKEASTTSEKREAMAKVVGAQDVILNLIENLSFLPPPQSARAQHVVTTAS</sequence>
<evidence type="ECO:0000313" key="3">
    <source>
        <dbReference type="EMBL" id="KOO48645.1"/>
    </source>
</evidence>